<comment type="caution">
    <text evidence="1">The sequence shown here is derived from an EMBL/GenBank/DDBJ whole genome shotgun (WGS) entry which is preliminary data.</text>
</comment>
<organism evidence="1 2">
    <name type="scientific">Psychrobacter frigidicola</name>
    <dbReference type="NCBI Taxonomy" id="45611"/>
    <lineage>
        <taxon>Bacteria</taxon>
        <taxon>Pseudomonadati</taxon>
        <taxon>Pseudomonadota</taxon>
        <taxon>Gammaproteobacteria</taxon>
        <taxon>Moraxellales</taxon>
        <taxon>Moraxellaceae</taxon>
        <taxon>Psychrobacter</taxon>
    </lineage>
</organism>
<sequence>MSLGHLRPSIFITGLLVSAISLSACQKQQEPEPSLEDNINAEESVPMSAEPADPNVTALASEDPTLNEVEDDTIATVNTGLTQMTYLCSPTLKVEATYEDNQVVLATDQGTLTLAKTNEGTNPEVYEGKTALDGSEGATQWRVAHKDRETGVMRMAGADDSSINTYECKKTD</sequence>
<accession>A0A5C7A291</accession>
<dbReference type="PROSITE" id="PS51257">
    <property type="entry name" value="PROKAR_LIPOPROTEIN"/>
    <property type="match status" value="1"/>
</dbReference>
<reference evidence="1 2" key="1">
    <citation type="submission" date="2019-08" db="EMBL/GenBank/DDBJ databases">
        <title>Genome sequence of Psychrobacter frigidicola ACAM304 (type strain).</title>
        <authorList>
            <person name="Bowman J.P."/>
        </authorList>
    </citation>
    <scope>NUCLEOTIDE SEQUENCE [LARGE SCALE GENOMIC DNA]</scope>
    <source>
        <strain evidence="1 2">ACAM 304</strain>
    </source>
</reference>
<dbReference type="OrthoDB" id="6657815at2"/>
<evidence type="ECO:0000313" key="1">
    <source>
        <dbReference type="EMBL" id="TXD97025.1"/>
    </source>
</evidence>
<gene>
    <name evidence="1" type="ORF">ES754_08425</name>
</gene>
<evidence type="ECO:0000313" key="2">
    <source>
        <dbReference type="Proteomes" id="UP000321903"/>
    </source>
</evidence>
<name>A0A5C7A291_9GAMM</name>
<dbReference type="EMBL" id="VORZ01000002">
    <property type="protein sequence ID" value="TXD97025.1"/>
    <property type="molecule type" value="Genomic_DNA"/>
</dbReference>
<protein>
    <submittedName>
        <fullName evidence="1">Uncharacterized protein</fullName>
    </submittedName>
</protein>
<dbReference type="AlphaFoldDB" id="A0A5C7A291"/>
<keyword evidence="2" id="KW-1185">Reference proteome</keyword>
<dbReference type="Proteomes" id="UP000321903">
    <property type="component" value="Unassembled WGS sequence"/>
</dbReference>
<dbReference type="RefSeq" id="WP_147223730.1">
    <property type="nucleotide sequence ID" value="NZ_CAJGYY010000001.1"/>
</dbReference>
<proteinExistence type="predicted"/>